<protein>
    <submittedName>
        <fullName evidence="1">Uncharacterized protein</fullName>
    </submittedName>
</protein>
<accession>A0ABQ4WLF3</accession>
<dbReference type="EMBL" id="BQNB010008739">
    <property type="protein sequence ID" value="GJS53633.1"/>
    <property type="molecule type" value="Genomic_DNA"/>
</dbReference>
<evidence type="ECO:0000313" key="1">
    <source>
        <dbReference type="EMBL" id="GJS53633.1"/>
    </source>
</evidence>
<name>A0ABQ4WLF3_9ASTR</name>
<reference evidence="1" key="1">
    <citation type="journal article" date="2022" name="Int. J. Mol. Sci.">
        <title>Draft Genome of Tanacetum Coccineum: Genomic Comparison of Closely Related Tanacetum-Family Plants.</title>
        <authorList>
            <person name="Yamashiro T."/>
            <person name="Shiraishi A."/>
            <person name="Nakayama K."/>
            <person name="Satake H."/>
        </authorList>
    </citation>
    <scope>NUCLEOTIDE SEQUENCE</scope>
</reference>
<gene>
    <name evidence="1" type="ORF">Tco_0626995</name>
</gene>
<keyword evidence="2" id="KW-1185">Reference proteome</keyword>
<sequence>MISDRWCKETYLYIFEALNGIHHWEDSRIDFFKAEMSNRSKRKVYSDLRIKLVVRIEVKKKWGYSFLTSYIARRFDDQEYEFSYADLPRLSLNDVEDIRVVIQNRVKDIQLGVESYQQTLNLTKPMMFFVAIDQRIPFTMTAMHKGIAYLNFHNVKSLMRLSKVKKFCDGTLEKFMENLIDMVTKNKLGKGNKRLKGKD</sequence>
<organism evidence="1 2">
    <name type="scientific">Tanacetum coccineum</name>
    <dbReference type="NCBI Taxonomy" id="301880"/>
    <lineage>
        <taxon>Eukaryota</taxon>
        <taxon>Viridiplantae</taxon>
        <taxon>Streptophyta</taxon>
        <taxon>Embryophyta</taxon>
        <taxon>Tracheophyta</taxon>
        <taxon>Spermatophyta</taxon>
        <taxon>Magnoliopsida</taxon>
        <taxon>eudicotyledons</taxon>
        <taxon>Gunneridae</taxon>
        <taxon>Pentapetalae</taxon>
        <taxon>asterids</taxon>
        <taxon>campanulids</taxon>
        <taxon>Asterales</taxon>
        <taxon>Asteraceae</taxon>
        <taxon>Asteroideae</taxon>
        <taxon>Anthemideae</taxon>
        <taxon>Anthemidinae</taxon>
        <taxon>Tanacetum</taxon>
    </lineage>
</organism>
<evidence type="ECO:0000313" key="2">
    <source>
        <dbReference type="Proteomes" id="UP001151760"/>
    </source>
</evidence>
<dbReference type="Proteomes" id="UP001151760">
    <property type="component" value="Unassembled WGS sequence"/>
</dbReference>
<comment type="caution">
    <text evidence="1">The sequence shown here is derived from an EMBL/GenBank/DDBJ whole genome shotgun (WGS) entry which is preliminary data.</text>
</comment>
<reference evidence="1" key="2">
    <citation type="submission" date="2022-01" db="EMBL/GenBank/DDBJ databases">
        <authorList>
            <person name="Yamashiro T."/>
            <person name="Shiraishi A."/>
            <person name="Satake H."/>
            <person name="Nakayama K."/>
        </authorList>
    </citation>
    <scope>NUCLEOTIDE SEQUENCE</scope>
</reference>
<proteinExistence type="predicted"/>